<reference evidence="3" key="1">
    <citation type="submission" date="2018-08" db="EMBL/GenBank/DDBJ databases">
        <title>Genomic Encyclopedia of Type Strains, Phase IV (KMG-IV): sequencing the most valuable type-strain genomes for metagenomic binning, comparative biology and taxonomic classification.</title>
        <authorList>
            <person name="Goeker M."/>
        </authorList>
    </citation>
    <scope>NUCLEOTIDE SEQUENCE [LARGE SCALE GENOMIC DNA]</scope>
    <source>
        <strain evidence="3">BW863</strain>
    </source>
</reference>
<name>A0A3D9Z114_9HYPH</name>
<feature type="chain" id="PRO_5017705268" evidence="2">
    <location>
        <begin position="36"/>
        <end position="392"/>
    </location>
</feature>
<proteinExistence type="predicted"/>
<evidence type="ECO:0000313" key="4">
    <source>
        <dbReference type="Proteomes" id="UP000256900"/>
    </source>
</evidence>
<comment type="caution">
    <text evidence="3">The sequence shown here is derived from an EMBL/GenBank/DDBJ whole genome shotgun (WGS) entry which is preliminary data.</text>
</comment>
<evidence type="ECO:0000313" key="3">
    <source>
        <dbReference type="EMBL" id="REF87700.1"/>
    </source>
</evidence>
<feature type="region of interest" description="Disordered" evidence="1">
    <location>
        <begin position="297"/>
        <end position="392"/>
    </location>
</feature>
<evidence type="ECO:0000256" key="2">
    <source>
        <dbReference type="SAM" id="SignalP"/>
    </source>
</evidence>
<organism evidence="3 4">
    <name type="scientific">Methylovirgula ligni</name>
    <dbReference type="NCBI Taxonomy" id="569860"/>
    <lineage>
        <taxon>Bacteria</taxon>
        <taxon>Pseudomonadati</taxon>
        <taxon>Pseudomonadota</taxon>
        <taxon>Alphaproteobacteria</taxon>
        <taxon>Hyphomicrobiales</taxon>
        <taxon>Beijerinckiaceae</taxon>
        <taxon>Methylovirgula</taxon>
    </lineage>
</organism>
<gene>
    <name evidence="3" type="ORF">DES32_1328</name>
</gene>
<dbReference type="AlphaFoldDB" id="A0A3D9Z114"/>
<feature type="compositionally biased region" description="Polar residues" evidence="1">
    <location>
        <begin position="358"/>
        <end position="376"/>
    </location>
</feature>
<keyword evidence="4" id="KW-1185">Reference proteome</keyword>
<dbReference type="Proteomes" id="UP000256900">
    <property type="component" value="Unassembled WGS sequence"/>
</dbReference>
<accession>A0A3D9Z114</accession>
<feature type="compositionally biased region" description="Low complexity" evidence="1">
    <location>
        <begin position="336"/>
        <end position="350"/>
    </location>
</feature>
<evidence type="ECO:0000256" key="1">
    <source>
        <dbReference type="SAM" id="MobiDB-lite"/>
    </source>
</evidence>
<dbReference type="RefSeq" id="WP_165203904.1">
    <property type="nucleotide sequence ID" value="NZ_CP025086.1"/>
</dbReference>
<dbReference type="Pfam" id="PF11064">
    <property type="entry name" value="DUF2865"/>
    <property type="match status" value="1"/>
</dbReference>
<protein>
    <submittedName>
        <fullName evidence="3">Uncharacterized protein DUF2865</fullName>
    </submittedName>
</protein>
<dbReference type="EMBL" id="QUMO01000002">
    <property type="protein sequence ID" value="REF87700.1"/>
    <property type="molecule type" value="Genomic_DNA"/>
</dbReference>
<keyword evidence="2" id="KW-0732">Signal</keyword>
<feature type="region of interest" description="Disordered" evidence="1">
    <location>
        <begin position="151"/>
        <end position="187"/>
    </location>
</feature>
<feature type="signal peptide" evidence="2">
    <location>
        <begin position="1"/>
        <end position="35"/>
    </location>
</feature>
<sequence>MKRSPRRLFAFRGFAAARLAAAIALFAALSGAAFAQGYDCAGLRAQIAGLDRSNARANPYAGTIRSQRAGLQRTADYAHKIGCDRQQFIFFGSPPPAQCGQINAQIAQLRASLAQLEGSARGMLDSPQRRQMVASYNAYCRQQTATQGGFLGGLFGGPTQQSNEPDIADVPSPDALPATDQPGQPTGGSEMLCVRHCDGAFFPITDAPGRDQETLSDFCKASCPNAEVSVYSRVPGQVIQTAVGLDGKAYMSLPAALKYQKSLDASCTCRAQGATWGDTLAGAEAMLSHSKKGEFVVTQEKSDEMARPTAATPDKKKKRAPVPAADDTSDQDIIDQDAAAAAQVPTASTDSAGISAGNVKNQSSYPQGAGQTTEITTPEGVKQRVRIVGPQP</sequence>
<dbReference type="InterPro" id="IPR021293">
    <property type="entry name" value="DUF2865"/>
</dbReference>